<evidence type="ECO:0000313" key="2">
    <source>
        <dbReference type="Proteomes" id="UP000226191"/>
    </source>
</evidence>
<dbReference type="PROSITE" id="PS00584">
    <property type="entry name" value="PFKB_KINASES_2"/>
    <property type="match status" value="1"/>
</dbReference>
<dbReference type="Proteomes" id="UP000226191">
    <property type="component" value="Unassembled WGS sequence"/>
</dbReference>
<dbReference type="CDD" id="cd00287">
    <property type="entry name" value="ribokinase_pfkB_like"/>
    <property type="match status" value="1"/>
</dbReference>
<organism evidence="1 2">
    <name type="scientific">Cutibacterium acnes</name>
    <name type="common">Propionibacterium acnes</name>
    <dbReference type="NCBI Taxonomy" id="1747"/>
    <lineage>
        <taxon>Bacteria</taxon>
        <taxon>Bacillati</taxon>
        <taxon>Actinomycetota</taxon>
        <taxon>Actinomycetes</taxon>
        <taxon>Propionibacteriales</taxon>
        <taxon>Propionibacteriaceae</taxon>
        <taxon>Cutibacterium</taxon>
    </lineage>
</organism>
<dbReference type="Pfam" id="PF00294">
    <property type="entry name" value="PfkB"/>
    <property type="match status" value="1"/>
</dbReference>
<protein>
    <submittedName>
        <fullName evidence="1">Carbohydrate kinase family protein</fullName>
    </submittedName>
</protein>
<dbReference type="SUPFAM" id="SSF53613">
    <property type="entry name" value="Ribokinase-like"/>
    <property type="match status" value="1"/>
</dbReference>
<dbReference type="InterPro" id="IPR029056">
    <property type="entry name" value="Ribokinase-like"/>
</dbReference>
<dbReference type="PANTHER" id="PTHR10584:SF166">
    <property type="entry name" value="RIBOKINASE"/>
    <property type="match status" value="1"/>
</dbReference>
<sequence length="311" mass="32404">MSVNRHPRLLTAGITFRDLVISGIDELPGLGEERYGTDFVTTWGGVANTARIGASLGARVQLLTGLGDDPNSEMCRRELTEWGIDLTPSPINPGWTLPVTMSQACGTERAMTTVETALPAPLPAPNLDGVDVIVTHVSVPADAWLHDAADAGIPVIADHGFEEGYEPGLLDAVSGCTCYTPNAAEAMHLTGADDPVRAARALAERVPVVVVTCGGDGIVGVDSRTGEEVHVPAVNINPVNTTGAGDAALAGLAWCWGWQVPLARKLDVAALVGAIVTSRVHGTAGPLTPEDVLAWVPRAPERLGFLPELLG</sequence>
<dbReference type="InterPro" id="IPR011611">
    <property type="entry name" value="PfkB_dom"/>
</dbReference>
<comment type="caution">
    <text evidence="1">The sequence shown here is derived from an EMBL/GenBank/DDBJ whole genome shotgun (WGS) entry which is preliminary data.</text>
</comment>
<dbReference type="Gene3D" id="3.40.1190.20">
    <property type="match status" value="1"/>
</dbReference>
<gene>
    <name evidence="1" type="ORF">B1B09_06545</name>
</gene>
<dbReference type="OrthoDB" id="9813569at2"/>
<dbReference type="GO" id="GO:0016301">
    <property type="term" value="F:kinase activity"/>
    <property type="evidence" value="ECO:0007669"/>
    <property type="project" value="UniProtKB-KW"/>
</dbReference>
<accession>A0A8B2VK08</accession>
<keyword evidence="1" id="KW-0418">Kinase</keyword>
<dbReference type="PANTHER" id="PTHR10584">
    <property type="entry name" value="SUGAR KINASE"/>
    <property type="match status" value="1"/>
</dbReference>
<dbReference type="EMBL" id="MVCE01000002">
    <property type="protein sequence ID" value="PGF35234.1"/>
    <property type="molecule type" value="Genomic_DNA"/>
</dbReference>
<proteinExistence type="predicted"/>
<evidence type="ECO:0000313" key="1">
    <source>
        <dbReference type="EMBL" id="PGF35234.1"/>
    </source>
</evidence>
<dbReference type="AlphaFoldDB" id="A0A8B2VK08"/>
<dbReference type="InterPro" id="IPR002173">
    <property type="entry name" value="Carboh/pur_kinase_PfkB_CS"/>
</dbReference>
<name>A0A8B2VK08_CUTAC</name>
<keyword evidence="1" id="KW-0808">Transferase</keyword>
<reference evidence="1 2" key="1">
    <citation type="submission" date="2017-02" db="EMBL/GenBank/DDBJ databases">
        <title>Prevalence of linear plasmids in Cutibacterium acnes isolates obtained from cancerous prostatic tissue.</title>
        <authorList>
            <person name="Davidsson S."/>
            <person name="Bruggemann H."/>
        </authorList>
    </citation>
    <scope>NUCLEOTIDE SEQUENCE [LARGE SCALE GENOMIC DNA]</scope>
    <source>
        <strain evidence="1 2">11-78</strain>
    </source>
</reference>